<evidence type="ECO:0000313" key="7">
    <source>
        <dbReference type="Proteomes" id="UP000197138"/>
    </source>
</evidence>
<name>A0A218VSF6_PUNGR</name>
<comment type="caution">
    <text evidence="6">The sequence shown here is derived from an EMBL/GenBank/DDBJ whole genome shotgun (WGS) entry which is preliminary data.</text>
</comment>
<protein>
    <recommendedName>
        <fullName evidence="2">galactinol--sucrose galactosyltransferase</fullName>
        <ecNumber evidence="2">2.4.1.82</ecNumber>
    </recommendedName>
</protein>
<comment type="function">
    <text evidence="4">Transglycosidase operating by a ping-pong reaction mechanism. Involved in the synthesis of raffinose, a major soluble carbohydrate in seeds, roots and tubers.</text>
</comment>
<dbReference type="InterPro" id="IPR017853">
    <property type="entry name" value="GH"/>
</dbReference>
<evidence type="ECO:0000313" key="6">
    <source>
        <dbReference type="EMBL" id="OWM62842.1"/>
    </source>
</evidence>
<sequence length="859" mass="94750">MAPPSDEAHTLHSLLRSKNPDNLFSLSGGNLTVKGVPILFDVPSNVSFTPFSSIPISSDAPAPLVQRVEAGAHKGGFLGFKKGVPSDYLNNSLGKFTGREFLSIFRFKTWWSTMWVGSSGSDLQMETQWLLLNVPEVGSYALIVPIIEGSFRSSLHPGIKGHVMICSESGSSQVKASSFSAIAYVHVGENPYNLMKEAYSAIRVHLNTFRLLEEKTVPSLADKFGWCTWDAFYLTVEPAGVWHGLKDFADAGLSPRFLIIDDGWQSINFDGQDPTQDAKNLVLGGTQMTARLYRFEECHKFRKYKGGSLMGTNAPSFDPTRPKMLIAKAIEIERTEKERDKAVSLGTTDLTQFEARIAKLKKELEAMFGEEENEGSMDCSYKEQNFGMKAFTRDLRANFKGLDDIYVWHALCGAWGGVRPGSTHLDSKVVPCKLSPGLDRTMEDLAVVKVVEAGIGLVNPSQAEDLYDSMHSYYAEAGITGVKLDVIHDLEYVCEEYGGRVELAKAYYKGLSNSLSKNFKGSGLISSMQQCNDFFLLGTRQISFGRAGDDFWFQDPNGDPMGVYWLQGVHMIHCAYNSMWMGQIIQPDWDMFQSDHLCAKFHAGSRAICGGPVYVSDCVGGHDFDLLKKLVFPDGTIPKCQHFALPTRDCLFKNPLFDTKTVLKIWNLNKFGGVIGTFNCQGAGWDPKEQRIRGYSECYKPMSCSIHVTDIEWDQMLQSAPMGSAGEYAVYLNQAEQLFLTDVQSDPVQIKVQPSSFEIFTFVPVRTVGPAATKFAPIGLANMFNSGGAIQELEYGGVFSVKMRVKGGGKLLAYSSGAPRCCSVNGGDVAFSWSPDGKLTVDLPWVEEAGGTSDITLYF</sequence>
<dbReference type="GO" id="GO:0047274">
    <property type="term" value="F:galactinol-sucrose galactosyltransferase activity"/>
    <property type="evidence" value="ECO:0007669"/>
    <property type="project" value="UniProtKB-EC"/>
</dbReference>
<dbReference type="EC" id="2.4.1.82" evidence="2"/>
<evidence type="ECO:0000256" key="3">
    <source>
        <dbReference type="ARBA" id="ARBA00023277"/>
    </source>
</evidence>
<proteinExistence type="inferred from homology"/>
<dbReference type="Pfam" id="PF05691">
    <property type="entry name" value="Raffinose_syn"/>
    <property type="match status" value="1"/>
</dbReference>
<evidence type="ECO:0000256" key="5">
    <source>
        <dbReference type="ARBA" id="ARBA00049426"/>
    </source>
</evidence>
<dbReference type="InterPro" id="IPR013785">
    <property type="entry name" value="Aldolase_TIM"/>
</dbReference>
<keyword evidence="3" id="KW-0119">Carbohydrate metabolism</keyword>
<dbReference type="EMBL" id="MTKT01006319">
    <property type="protein sequence ID" value="OWM62842.1"/>
    <property type="molecule type" value="Genomic_DNA"/>
</dbReference>
<comment type="catalytic activity">
    <reaction evidence="5">
        <text>alpha-D-galactosyl-(1-&gt;3)-1D-myo-inositol + sucrose = raffinose + myo-inositol</text>
        <dbReference type="Rhea" id="RHEA:20161"/>
        <dbReference type="ChEBI" id="CHEBI:16634"/>
        <dbReference type="ChEBI" id="CHEBI:17268"/>
        <dbReference type="ChEBI" id="CHEBI:17505"/>
        <dbReference type="ChEBI" id="CHEBI:17992"/>
        <dbReference type="EC" id="2.4.1.82"/>
    </reaction>
</comment>
<evidence type="ECO:0000256" key="4">
    <source>
        <dbReference type="ARBA" id="ARBA00025404"/>
    </source>
</evidence>
<gene>
    <name evidence="6" type="ORF">CDL15_Pgr020136</name>
</gene>
<dbReference type="SUPFAM" id="SSF51445">
    <property type="entry name" value="(Trans)glycosidases"/>
    <property type="match status" value="1"/>
</dbReference>
<accession>A0A218VSF6</accession>
<dbReference type="Proteomes" id="UP000197138">
    <property type="component" value="Unassembled WGS sequence"/>
</dbReference>
<dbReference type="AlphaFoldDB" id="A0A218VSF6"/>
<dbReference type="PANTHER" id="PTHR31268:SF8">
    <property type="entry name" value="GALACTINOL--SUCROSE GALACTOSYLTRANSFERASE 4-RELATED"/>
    <property type="match status" value="1"/>
</dbReference>
<evidence type="ECO:0000256" key="1">
    <source>
        <dbReference type="ARBA" id="ARBA00007240"/>
    </source>
</evidence>
<comment type="similarity">
    <text evidence="1">Belongs to the glycosyl hydrolases 36 family.</text>
</comment>
<evidence type="ECO:0000256" key="2">
    <source>
        <dbReference type="ARBA" id="ARBA00012708"/>
    </source>
</evidence>
<dbReference type="Gene3D" id="3.20.20.70">
    <property type="entry name" value="Aldolase class I"/>
    <property type="match status" value="1"/>
</dbReference>
<dbReference type="InterPro" id="IPR008811">
    <property type="entry name" value="Glycosyl_hydrolases_36"/>
</dbReference>
<dbReference type="PANTHER" id="PTHR31268">
    <property type="match status" value="1"/>
</dbReference>
<reference evidence="7" key="1">
    <citation type="journal article" date="2017" name="Plant J.">
        <title>The pomegranate (Punica granatum L.) genome and the genomics of punicalagin biosynthesis.</title>
        <authorList>
            <person name="Qin G."/>
            <person name="Xu C."/>
            <person name="Ming R."/>
            <person name="Tang H."/>
            <person name="Guyot R."/>
            <person name="Kramer E.M."/>
            <person name="Hu Y."/>
            <person name="Yi X."/>
            <person name="Qi Y."/>
            <person name="Xu X."/>
            <person name="Gao Z."/>
            <person name="Pan H."/>
            <person name="Jian J."/>
            <person name="Tian Y."/>
            <person name="Yue Z."/>
            <person name="Xu Y."/>
        </authorList>
    </citation>
    <scope>NUCLEOTIDE SEQUENCE [LARGE SCALE GENOMIC DNA]</scope>
    <source>
        <strain evidence="7">cv. Dabenzi</strain>
    </source>
</reference>
<organism evidence="6 7">
    <name type="scientific">Punica granatum</name>
    <name type="common">Pomegranate</name>
    <dbReference type="NCBI Taxonomy" id="22663"/>
    <lineage>
        <taxon>Eukaryota</taxon>
        <taxon>Viridiplantae</taxon>
        <taxon>Streptophyta</taxon>
        <taxon>Embryophyta</taxon>
        <taxon>Tracheophyta</taxon>
        <taxon>Spermatophyta</taxon>
        <taxon>Magnoliopsida</taxon>
        <taxon>eudicotyledons</taxon>
        <taxon>Gunneridae</taxon>
        <taxon>Pentapetalae</taxon>
        <taxon>rosids</taxon>
        <taxon>malvids</taxon>
        <taxon>Myrtales</taxon>
        <taxon>Lythraceae</taxon>
        <taxon>Punica</taxon>
    </lineage>
</organism>